<organism evidence="4 5">
    <name type="scientific">Cyclopterus lumpus</name>
    <name type="common">Lumpsucker</name>
    <dbReference type="NCBI Taxonomy" id="8103"/>
    <lineage>
        <taxon>Eukaryota</taxon>
        <taxon>Metazoa</taxon>
        <taxon>Chordata</taxon>
        <taxon>Craniata</taxon>
        <taxon>Vertebrata</taxon>
        <taxon>Euteleostomi</taxon>
        <taxon>Actinopterygii</taxon>
        <taxon>Neopterygii</taxon>
        <taxon>Teleostei</taxon>
        <taxon>Neoteleostei</taxon>
        <taxon>Acanthomorphata</taxon>
        <taxon>Eupercaria</taxon>
        <taxon>Perciformes</taxon>
        <taxon>Cottioidei</taxon>
        <taxon>Cottales</taxon>
        <taxon>Cyclopteridae</taxon>
        <taxon>Cyclopterus</taxon>
    </lineage>
</organism>
<feature type="signal peptide" evidence="2">
    <location>
        <begin position="1"/>
        <end position="22"/>
    </location>
</feature>
<feature type="chain" id="PRO_5034909094" description="Peptidase S1 domain-containing protein" evidence="2">
    <location>
        <begin position="23"/>
        <end position="251"/>
    </location>
</feature>
<dbReference type="GO" id="GO:0006508">
    <property type="term" value="P:proteolysis"/>
    <property type="evidence" value="ECO:0007669"/>
    <property type="project" value="InterPro"/>
</dbReference>
<dbReference type="GO" id="GO:0004252">
    <property type="term" value="F:serine-type endopeptidase activity"/>
    <property type="evidence" value="ECO:0007669"/>
    <property type="project" value="InterPro"/>
</dbReference>
<dbReference type="PANTHER" id="PTHR24271:SF87">
    <property type="entry name" value="ARGININE ESTERASE-LIKE-RELATED"/>
    <property type="match status" value="1"/>
</dbReference>
<protein>
    <recommendedName>
        <fullName evidence="3">Peptidase S1 domain-containing protein</fullName>
    </recommendedName>
</protein>
<reference evidence="4" key="2">
    <citation type="submission" date="2025-09" db="UniProtKB">
        <authorList>
            <consortium name="Ensembl"/>
        </authorList>
    </citation>
    <scope>IDENTIFICATION</scope>
</reference>
<dbReference type="PRINTS" id="PR00722">
    <property type="entry name" value="CHYMOTRYPSIN"/>
</dbReference>
<dbReference type="Proteomes" id="UP000694565">
    <property type="component" value="Unplaced"/>
</dbReference>
<accession>A0A8C2WA69</accession>
<dbReference type="FunFam" id="2.40.10.10:FF:000166">
    <property type="entry name" value="Trypsin"/>
    <property type="match status" value="1"/>
</dbReference>
<dbReference type="CDD" id="cd00190">
    <property type="entry name" value="Tryp_SPc"/>
    <property type="match status" value="1"/>
</dbReference>
<proteinExistence type="predicted"/>
<dbReference type="OrthoDB" id="8440449at2759"/>
<dbReference type="AlphaFoldDB" id="A0A8C2WA69"/>
<dbReference type="SMART" id="SM00020">
    <property type="entry name" value="Tryp_SPc"/>
    <property type="match status" value="1"/>
</dbReference>
<dbReference type="InterPro" id="IPR018114">
    <property type="entry name" value="TRYPSIN_HIS"/>
</dbReference>
<dbReference type="PROSITE" id="PS50240">
    <property type="entry name" value="TRYPSIN_DOM"/>
    <property type="match status" value="1"/>
</dbReference>
<reference evidence="4" key="1">
    <citation type="submission" date="2025-08" db="UniProtKB">
        <authorList>
            <consortium name="Ensembl"/>
        </authorList>
    </citation>
    <scope>IDENTIFICATION</scope>
</reference>
<name>A0A8C2WA69_CYCLU</name>
<evidence type="ECO:0000256" key="1">
    <source>
        <dbReference type="ARBA" id="ARBA00023157"/>
    </source>
</evidence>
<keyword evidence="5" id="KW-1185">Reference proteome</keyword>
<dbReference type="GeneTree" id="ENSGT00910000144271"/>
<dbReference type="Ensembl" id="ENSCLMT00005000633.1">
    <property type="protein sequence ID" value="ENSCLMP00005000609.1"/>
    <property type="gene ID" value="ENSCLMG00005000383.1"/>
</dbReference>
<dbReference type="GeneID" id="117730115"/>
<evidence type="ECO:0000256" key="2">
    <source>
        <dbReference type="SAM" id="SignalP"/>
    </source>
</evidence>
<dbReference type="InterPro" id="IPR009003">
    <property type="entry name" value="Peptidase_S1_PA"/>
</dbReference>
<dbReference type="PROSITE" id="PS00134">
    <property type="entry name" value="TRYPSIN_HIS"/>
    <property type="match status" value="1"/>
</dbReference>
<dbReference type="InterPro" id="IPR001254">
    <property type="entry name" value="Trypsin_dom"/>
</dbReference>
<dbReference type="SUPFAM" id="SSF50494">
    <property type="entry name" value="Trypsin-like serine proteases"/>
    <property type="match status" value="1"/>
</dbReference>
<dbReference type="KEGG" id="clum:117730115"/>
<dbReference type="RefSeq" id="XP_034387544.1">
    <property type="nucleotide sequence ID" value="XM_034531653.1"/>
</dbReference>
<dbReference type="InterPro" id="IPR043504">
    <property type="entry name" value="Peptidase_S1_PA_chymotrypsin"/>
</dbReference>
<feature type="domain" description="Peptidase S1" evidence="3">
    <location>
        <begin position="25"/>
        <end position="248"/>
    </location>
</feature>
<keyword evidence="2" id="KW-0732">Signal</keyword>
<dbReference type="Pfam" id="PF00089">
    <property type="entry name" value="Trypsin"/>
    <property type="match status" value="1"/>
</dbReference>
<dbReference type="PANTHER" id="PTHR24271">
    <property type="entry name" value="KALLIKREIN-RELATED"/>
    <property type="match status" value="1"/>
</dbReference>
<gene>
    <name evidence="4" type="primary">LOC117730115</name>
</gene>
<keyword evidence="1" id="KW-1015">Disulfide bond</keyword>
<evidence type="ECO:0000259" key="3">
    <source>
        <dbReference type="PROSITE" id="PS50240"/>
    </source>
</evidence>
<evidence type="ECO:0000313" key="5">
    <source>
        <dbReference type="Proteomes" id="UP000694565"/>
    </source>
</evidence>
<sequence length="251" mass="26684">MRALHTLLIAHLLACLGPNADGSKIINGTKAAKNSMPYMAALLSGSAVACGGFLIRDDFVLTAAHCVHVTHVVLGTNNVRDGDGLKLSIVKAIKHECYDSNNLKKGWDIMLLKLQTKVPLGGKIKTIDLSTTAIGPRVECQVAGWGAIKSNGAVVDDLTVVDVSTVGLKACQDKWLQLSDNVICAGGHDTGKGFCQGDSGGPLVCNGKAAGIVSFNCNKRCDYKEDSELPNVYTDVSKYVDWIRENIIANE</sequence>
<evidence type="ECO:0000313" key="4">
    <source>
        <dbReference type="Ensembl" id="ENSCLMP00005000609.1"/>
    </source>
</evidence>
<dbReference type="Gene3D" id="2.40.10.10">
    <property type="entry name" value="Trypsin-like serine proteases"/>
    <property type="match status" value="1"/>
</dbReference>
<dbReference type="InterPro" id="IPR001314">
    <property type="entry name" value="Peptidase_S1A"/>
</dbReference>